<dbReference type="GO" id="GO:0006355">
    <property type="term" value="P:regulation of DNA-templated transcription"/>
    <property type="evidence" value="ECO:0007669"/>
    <property type="project" value="InterPro"/>
</dbReference>
<dbReference type="SMART" id="SM00862">
    <property type="entry name" value="Trans_reg_C"/>
    <property type="match status" value="1"/>
</dbReference>
<reference evidence="8 9" key="2">
    <citation type="submission" date="2019-09" db="EMBL/GenBank/DDBJ databases">
        <authorList>
            <person name="Jin C."/>
        </authorList>
    </citation>
    <scope>NUCLEOTIDE SEQUENCE [LARGE SCALE GENOMIC DNA]</scope>
    <source>
        <strain evidence="8 9">AN110305</strain>
    </source>
</reference>
<dbReference type="GO" id="GO:0000160">
    <property type="term" value="P:phosphorelay signal transduction system"/>
    <property type="evidence" value="ECO:0007669"/>
    <property type="project" value="InterPro"/>
</dbReference>
<evidence type="ECO:0000256" key="5">
    <source>
        <dbReference type="PROSITE-ProRule" id="PRU01091"/>
    </source>
</evidence>
<evidence type="ECO:0000256" key="4">
    <source>
        <dbReference type="ARBA" id="ARBA00023163"/>
    </source>
</evidence>
<dbReference type="InterPro" id="IPR036388">
    <property type="entry name" value="WH-like_DNA-bd_sf"/>
</dbReference>
<dbReference type="Pfam" id="PF00486">
    <property type="entry name" value="Trans_reg_C"/>
    <property type="match status" value="1"/>
</dbReference>
<dbReference type="SUPFAM" id="SSF48452">
    <property type="entry name" value="TPR-like"/>
    <property type="match status" value="1"/>
</dbReference>
<dbReference type="SUPFAM" id="SSF46894">
    <property type="entry name" value="C-terminal effector domain of the bipartite response regulators"/>
    <property type="match status" value="1"/>
</dbReference>
<comment type="similarity">
    <text evidence="1">Belongs to the AfsR/DnrI/RedD regulatory family.</text>
</comment>
<evidence type="ECO:0000256" key="6">
    <source>
        <dbReference type="SAM" id="MobiDB-lite"/>
    </source>
</evidence>
<gene>
    <name evidence="8" type="ORF">F0L68_11765</name>
</gene>
<dbReference type="OrthoDB" id="3208838at2"/>
<feature type="DNA-binding region" description="OmpR/PhoB-type" evidence="5">
    <location>
        <begin position="41"/>
        <end position="149"/>
    </location>
</feature>
<organism evidence="8 9">
    <name type="scientific">Solihabitans fulvus</name>
    <dbReference type="NCBI Taxonomy" id="1892852"/>
    <lineage>
        <taxon>Bacteria</taxon>
        <taxon>Bacillati</taxon>
        <taxon>Actinomycetota</taxon>
        <taxon>Actinomycetes</taxon>
        <taxon>Pseudonocardiales</taxon>
        <taxon>Pseudonocardiaceae</taxon>
        <taxon>Solihabitans</taxon>
    </lineage>
</organism>
<keyword evidence="3 5" id="KW-0238">DNA-binding</keyword>
<dbReference type="PANTHER" id="PTHR35807">
    <property type="entry name" value="TRANSCRIPTIONAL REGULATOR REDD-RELATED"/>
    <property type="match status" value="1"/>
</dbReference>
<proteinExistence type="inferred from homology"/>
<evidence type="ECO:0000256" key="3">
    <source>
        <dbReference type="ARBA" id="ARBA00023125"/>
    </source>
</evidence>
<evidence type="ECO:0000256" key="2">
    <source>
        <dbReference type="ARBA" id="ARBA00023015"/>
    </source>
</evidence>
<dbReference type="Pfam" id="PF03704">
    <property type="entry name" value="BTAD"/>
    <property type="match status" value="1"/>
</dbReference>
<evidence type="ECO:0000259" key="7">
    <source>
        <dbReference type="PROSITE" id="PS51755"/>
    </source>
</evidence>
<name>A0A5B2XFG0_9PSEU</name>
<evidence type="ECO:0000256" key="1">
    <source>
        <dbReference type="ARBA" id="ARBA00005820"/>
    </source>
</evidence>
<evidence type="ECO:0000313" key="8">
    <source>
        <dbReference type="EMBL" id="KAA2262578.1"/>
    </source>
</evidence>
<dbReference type="PROSITE" id="PS51755">
    <property type="entry name" value="OMPR_PHOB"/>
    <property type="match status" value="1"/>
</dbReference>
<dbReference type="PANTHER" id="PTHR35807:SF1">
    <property type="entry name" value="TRANSCRIPTIONAL REGULATOR REDD"/>
    <property type="match status" value="1"/>
</dbReference>
<dbReference type="AlphaFoldDB" id="A0A5B2XFG0"/>
<dbReference type="InterPro" id="IPR011990">
    <property type="entry name" value="TPR-like_helical_dom_sf"/>
</dbReference>
<keyword evidence="2" id="KW-0805">Transcription regulation</keyword>
<evidence type="ECO:0000313" key="9">
    <source>
        <dbReference type="Proteomes" id="UP000323454"/>
    </source>
</evidence>
<reference evidence="8 9" key="1">
    <citation type="submission" date="2019-09" db="EMBL/GenBank/DDBJ databases">
        <title>Goodfellowia gen. nov., a new genus of the Pseudonocardineae related to Actinoalloteichus, containing Goodfellowia coeruleoviolacea gen. nov., comb. nov. gen. nov., comb. nov.</title>
        <authorList>
            <person name="Labeda D."/>
        </authorList>
    </citation>
    <scope>NUCLEOTIDE SEQUENCE [LARGE SCALE GENOMIC DNA]</scope>
    <source>
        <strain evidence="8 9">AN110305</strain>
    </source>
</reference>
<dbReference type="Gene3D" id="1.25.40.10">
    <property type="entry name" value="Tetratricopeptide repeat domain"/>
    <property type="match status" value="1"/>
</dbReference>
<feature type="compositionally biased region" description="Basic and acidic residues" evidence="6">
    <location>
        <begin position="17"/>
        <end position="26"/>
    </location>
</feature>
<sequence length="311" mass="34708">MVVRCQQKPSGGARRPSAPEHEERHGSWGTVGATAARGTTVEPAHYGGSMEFRVLGSLSIRDNGEELIHTAGKPRQLLALLLLNEPHRVSTSSLITELWDDTPPQRAMTTLQTHIFYLRKEFASKLGVTSGVIAHGLLQTRDGGYQINICRNSFDLTEFQRLRNRAQMLLHSGDTLDASRVLSEALGLWRGPALMDVEHGRLLRAAVAELDESRLDTLTLFFGTQLELDRHREILSDLARLVVRHPHHERLHARYMLALYRSGYRAQALKVFDELRRNMLDELGMAPSASIARLRQAIQVADTAAVNGVCV</sequence>
<keyword evidence="4" id="KW-0804">Transcription</keyword>
<comment type="caution">
    <text evidence="8">The sequence shown here is derived from an EMBL/GenBank/DDBJ whole genome shotgun (WGS) entry which is preliminary data.</text>
</comment>
<feature type="domain" description="OmpR/PhoB-type" evidence="7">
    <location>
        <begin position="41"/>
        <end position="149"/>
    </location>
</feature>
<feature type="region of interest" description="Disordered" evidence="6">
    <location>
        <begin position="1"/>
        <end position="30"/>
    </location>
</feature>
<dbReference type="GO" id="GO:0003677">
    <property type="term" value="F:DNA binding"/>
    <property type="evidence" value="ECO:0007669"/>
    <property type="project" value="UniProtKB-UniRule"/>
</dbReference>
<dbReference type="InterPro" id="IPR016032">
    <property type="entry name" value="Sig_transdc_resp-reg_C-effctor"/>
</dbReference>
<protein>
    <submittedName>
        <fullName evidence="8">AfsR/SARP family transcriptional regulator</fullName>
    </submittedName>
</protein>
<accession>A0A5B2XFG0</accession>
<dbReference type="InterPro" id="IPR005158">
    <property type="entry name" value="BTAD"/>
</dbReference>
<dbReference type="SMART" id="SM01043">
    <property type="entry name" value="BTAD"/>
    <property type="match status" value="1"/>
</dbReference>
<dbReference type="EMBL" id="VUOB01000021">
    <property type="protein sequence ID" value="KAA2262578.1"/>
    <property type="molecule type" value="Genomic_DNA"/>
</dbReference>
<dbReference type="InterPro" id="IPR051677">
    <property type="entry name" value="AfsR-DnrI-RedD_regulator"/>
</dbReference>
<dbReference type="Proteomes" id="UP000323454">
    <property type="component" value="Unassembled WGS sequence"/>
</dbReference>
<dbReference type="InterPro" id="IPR001867">
    <property type="entry name" value="OmpR/PhoB-type_DNA-bd"/>
</dbReference>
<keyword evidence="9" id="KW-1185">Reference proteome</keyword>
<dbReference type="CDD" id="cd15831">
    <property type="entry name" value="BTAD"/>
    <property type="match status" value="1"/>
</dbReference>
<dbReference type="Gene3D" id="1.10.10.10">
    <property type="entry name" value="Winged helix-like DNA-binding domain superfamily/Winged helix DNA-binding domain"/>
    <property type="match status" value="1"/>
</dbReference>